<dbReference type="Proteomes" id="UP000682733">
    <property type="component" value="Unassembled WGS sequence"/>
</dbReference>
<comment type="caution">
    <text evidence="2">The sequence shown here is derived from an EMBL/GenBank/DDBJ whole genome shotgun (WGS) entry which is preliminary data.</text>
</comment>
<evidence type="ECO:0000313" key="2">
    <source>
        <dbReference type="EMBL" id="CAF1540110.1"/>
    </source>
</evidence>
<evidence type="ECO:0000313" key="3">
    <source>
        <dbReference type="EMBL" id="CAF4188086.1"/>
    </source>
</evidence>
<sequence length="232" mass="26265">MINSTFISTQIRYEHIPRALFTEEYIAQCAKLFSENYGVWGPDVSAPLKPGERIKMNSNRFKDQYLFDDSCYGVLAVNDSTVIGQAFYTCFTVEDLGLIKWIIQLVVAKDYRHLKVGSTLCSMAAGIEWKGCGLATSHPYAVRALEKACRIKCDPALILKYGNQILTTSPIPYTKTAVLHCSGNHSYIDTHFFVDHCEISPVLEREVALGRWKLGETLQDGYEFFAFVFNFE</sequence>
<protein>
    <recommendedName>
        <fullName evidence="6">N-acetyltransferase domain-containing protein</fullName>
    </recommendedName>
</protein>
<dbReference type="EMBL" id="CAJNOK010024647">
    <property type="protein sequence ID" value="CAF1379520.1"/>
    <property type="molecule type" value="Genomic_DNA"/>
</dbReference>
<accession>A0A815WF98</accession>
<reference evidence="2" key="1">
    <citation type="submission" date="2021-02" db="EMBL/GenBank/DDBJ databases">
        <authorList>
            <person name="Nowell W R."/>
        </authorList>
    </citation>
    <scope>NUCLEOTIDE SEQUENCE</scope>
</reference>
<gene>
    <name evidence="2" type="ORF">GPM918_LOCUS38580</name>
    <name evidence="1" type="ORF">OVA965_LOCUS32045</name>
    <name evidence="4" type="ORF">SRO942_LOCUS39415</name>
    <name evidence="3" type="ORF">TMI583_LOCUS32895</name>
</gene>
<dbReference type="CDD" id="cd04301">
    <property type="entry name" value="NAT_SF"/>
    <property type="match status" value="1"/>
</dbReference>
<dbReference type="InterPro" id="IPR016181">
    <property type="entry name" value="Acyl_CoA_acyltransferase"/>
</dbReference>
<dbReference type="SUPFAM" id="SSF55729">
    <property type="entry name" value="Acyl-CoA N-acyltransferases (Nat)"/>
    <property type="match status" value="1"/>
</dbReference>
<name>A0A815WF98_9BILA</name>
<evidence type="ECO:0000313" key="5">
    <source>
        <dbReference type="Proteomes" id="UP000663829"/>
    </source>
</evidence>
<dbReference type="OrthoDB" id="2019666at2759"/>
<dbReference type="AlphaFoldDB" id="A0A815WF98"/>
<dbReference type="EMBL" id="CAJNOQ010025755">
    <property type="protein sequence ID" value="CAF1540110.1"/>
    <property type="molecule type" value="Genomic_DNA"/>
</dbReference>
<evidence type="ECO:0000313" key="4">
    <source>
        <dbReference type="EMBL" id="CAF4400434.1"/>
    </source>
</evidence>
<evidence type="ECO:0000313" key="1">
    <source>
        <dbReference type="EMBL" id="CAF1379520.1"/>
    </source>
</evidence>
<proteinExistence type="predicted"/>
<dbReference type="EMBL" id="CAJOBA010046333">
    <property type="protein sequence ID" value="CAF4188086.1"/>
    <property type="molecule type" value="Genomic_DNA"/>
</dbReference>
<evidence type="ECO:0008006" key="6">
    <source>
        <dbReference type="Google" id="ProtNLM"/>
    </source>
</evidence>
<dbReference type="Proteomes" id="UP000677228">
    <property type="component" value="Unassembled WGS sequence"/>
</dbReference>
<keyword evidence="5" id="KW-1185">Reference proteome</keyword>
<dbReference type="Proteomes" id="UP000681722">
    <property type="component" value="Unassembled WGS sequence"/>
</dbReference>
<dbReference type="Proteomes" id="UP000663829">
    <property type="component" value="Unassembled WGS sequence"/>
</dbReference>
<organism evidence="2 5">
    <name type="scientific">Didymodactylos carnosus</name>
    <dbReference type="NCBI Taxonomy" id="1234261"/>
    <lineage>
        <taxon>Eukaryota</taxon>
        <taxon>Metazoa</taxon>
        <taxon>Spiralia</taxon>
        <taxon>Gnathifera</taxon>
        <taxon>Rotifera</taxon>
        <taxon>Eurotatoria</taxon>
        <taxon>Bdelloidea</taxon>
        <taxon>Philodinida</taxon>
        <taxon>Philodinidae</taxon>
        <taxon>Didymodactylos</taxon>
    </lineage>
</organism>
<dbReference type="EMBL" id="CAJOBC010091389">
    <property type="protein sequence ID" value="CAF4400434.1"/>
    <property type="molecule type" value="Genomic_DNA"/>
</dbReference>